<protein>
    <submittedName>
        <fullName evidence="1">Uncharacterized protein</fullName>
    </submittedName>
</protein>
<proteinExistence type="predicted"/>
<gene>
    <name evidence="1" type="ORF">L3X38_014707</name>
</gene>
<comment type="caution">
    <text evidence="1">The sequence shown here is derived from an EMBL/GenBank/DDBJ whole genome shotgun (WGS) entry which is preliminary data.</text>
</comment>
<dbReference type="EMBL" id="JAJFAZ020000002">
    <property type="protein sequence ID" value="KAI5346828.1"/>
    <property type="molecule type" value="Genomic_DNA"/>
</dbReference>
<dbReference type="Proteomes" id="UP001054821">
    <property type="component" value="Chromosome 2"/>
</dbReference>
<reference evidence="1 2" key="1">
    <citation type="journal article" date="2022" name="G3 (Bethesda)">
        <title>Whole-genome sequence and methylome profiling of the almond [Prunus dulcis (Mill.) D.A. Webb] cultivar 'Nonpareil'.</title>
        <authorList>
            <person name="D'Amico-Willman K.M."/>
            <person name="Ouma W.Z."/>
            <person name="Meulia T."/>
            <person name="Sideli G.M."/>
            <person name="Gradziel T.M."/>
            <person name="Fresnedo-Ramirez J."/>
        </authorList>
    </citation>
    <scope>NUCLEOTIDE SEQUENCE [LARGE SCALE GENOMIC DNA]</scope>
    <source>
        <strain evidence="1">Clone GOH B32 T37-40</strain>
    </source>
</reference>
<keyword evidence="2" id="KW-1185">Reference proteome</keyword>
<organism evidence="1 2">
    <name type="scientific">Prunus dulcis</name>
    <name type="common">Almond</name>
    <name type="synonym">Amygdalus dulcis</name>
    <dbReference type="NCBI Taxonomy" id="3755"/>
    <lineage>
        <taxon>Eukaryota</taxon>
        <taxon>Viridiplantae</taxon>
        <taxon>Streptophyta</taxon>
        <taxon>Embryophyta</taxon>
        <taxon>Tracheophyta</taxon>
        <taxon>Spermatophyta</taxon>
        <taxon>Magnoliopsida</taxon>
        <taxon>eudicotyledons</taxon>
        <taxon>Gunneridae</taxon>
        <taxon>Pentapetalae</taxon>
        <taxon>rosids</taxon>
        <taxon>fabids</taxon>
        <taxon>Rosales</taxon>
        <taxon>Rosaceae</taxon>
        <taxon>Amygdaloideae</taxon>
        <taxon>Amygdaleae</taxon>
        <taxon>Prunus</taxon>
    </lineage>
</organism>
<evidence type="ECO:0000313" key="1">
    <source>
        <dbReference type="EMBL" id="KAI5346828.1"/>
    </source>
</evidence>
<sequence length="133" mass="14388">MPSAPSCISPSPFKHASFVSPSAPSCLGPSPCDMQFLCLRHRRAQPHHPATCNFVPSATPSPSAPSCQVLSLPNVLLTRGLGGLRVVYYTAWKMNYDVARPVHLKLQVPNQEVPSYSRTWGTTVGIVTDRATS</sequence>
<dbReference type="AlphaFoldDB" id="A0AAD4WPA7"/>
<name>A0AAD4WPA7_PRUDU</name>
<accession>A0AAD4WPA7</accession>
<evidence type="ECO:0000313" key="2">
    <source>
        <dbReference type="Proteomes" id="UP001054821"/>
    </source>
</evidence>